<proteinExistence type="predicted"/>
<dbReference type="AlphaFoldDB" id="A0A644YK48"/>
<dbReference type="EMBL" id="VSSQ01005324">
    <property type="protein sequence ID" value="MPM28699.1"/>
    <property type="molecule type" value="Genomic_DNA"/>
</dbReference>
<organism evidence="2">
    <name type="scientific">bioreactor metagenome</name>
    <dbReference type="NCBI Taxonomy" id="1076179"/>
    <lineage>
        <taxon>unclassified sequences</taxon>
        <taxon>metagenomes</taxon>
        <taxon>ecological metagenomes</taxon>
    </lineage>
</organism>
<gene>
    <name evidence="2" type="ORF">SDC9_75226</name>
</gene>
<name>A0A644YK48_9ZZZZ</name>
<reference evidence="2" key="1">
    <citation type="submission" date="2019-08" db="EMBL/GenBank/DDBJ databases">
        <authorList>
            <person name="Kucharzyk K."/>
            <person name="Murdoch R.W."/>
            <person name="Higgins S."/>
            <person name="Loffler F."/>
        </authorList>
    </citation>
    <scope>NUCLEOTIDE SEQUENCE</scope>
</reference>
<feature type="compositionally biased region" description="Basic and acidic residues" evidence="1">
    <location>
        <begin position="464"/>
        <end position="490"/>
    </location>
</feature>
<accession>A0A644YK48</accession>
<protein>
    <recommendedName>
        <fullName evidence="3">NAD-specific glutamate dehydrogenase</fullName>
    </recommendedName>
</protein>
<sequence length="567" mass="61785">MHLILLAAVGEGGVRVGHVDRADLGETEDDAVVRVPGAGLRGAGVIGRLDHLLRAVVHLRHHVDERRVDRLGGRGAQRHRTVLLIELVADRLGLAPRGEGVALEGGVEGEAVAQAGDQAERLEGRAGHPGGGCPVAGVLDEVVAAVQGDQLTVGGVDRSDRGVHRRGLRAARPRGRIGLGLVGLRGLLRRRLALLVEGGRHPQAAAVDLRIGEAQRGELLLGHVHQEALRALVARVHHDRRQVRQLAGELVVLVLGDGLLVEHAGQHVLVAGLEPRHVVGVDLRVEDARVLHHRGEDRRLADAEVLRIDAEPRLRRGLHTVRTPTEVDGVEVVGEDLLLAQPIAQLEREDDLLHLAGDRLLRRQVHQLDVLLGDRRAALHILAGRDRDERTQHAHRRDARVGPERPVLGRHLGVLHRLRDLVVRQARPVLHRQIGQLRRTVAVVEVGGVGLEVRVRIGHLRGRVEPGERDAADQHDREDARDQNREDLLPEGHPPPPRRLRGGSSAGTTCRGSRLRGLVIHGCPRRSAADPVMARHLHVRQDGLLLVDTVPLGVQNRSAPQPDRTTP</sequence>
<feature type="region of interest" description="Disordered" evidence="1">
    <location>
        <begin position="464"/>
        <end position="513"/>
    </location>
</feature>
<comment type="caution">
    <text evidence="2">The sequence shown here is derived from an EMBL/GenBank/DDBJ whole genome shotgun (WGS) entry which is preliminary data.</text>
</comment>
<evidence type="ECO:0008006" key="3">
    <source>
        <dbReference type="Google" id="ProtNLM"/>
    </source>
</evidence>
<evidence type="ECO:0000313" key="2">
    <source>
        <dbReference type="EMBL" id="MPM28699.1"/>
    </source>
</evidence>
<evidence type="ECO:0000256" key="1">
    <source>
        <dbReference type="SAM" id="MobiDB-lite"/>
    </source>
</evidence>